<evidence type="ECO:0000313" key="3">
    <source>
        <dbReference type="EMBL" id="SDL15162.1"/>
    </source>
</evidence>
<proteinExistence type="predicted"/>
<evidence type="ECO:0000313" key="4">
    <source>
        <dbReference type="Proteomes" id="UP000198510"/>
    </source>
</evidence>
<evidence type="ECO:0000259" key="2">
    <source>
        <dbReference type="PROSITE" id="PS51898"/>
    </source>
</evidence>
<protein>
    <submittedName>
        <fullName evidence="3">Phage integrase family protein</fullName>
    </submittedName>
</protein>
<dbReference type="STRING" id="1075417.SAMN05421823_104505"/>
<keyword evidence="1" id="KW-0233">DNA recombination</keyword>
<dbReference type="Gene3D" id="1.10.443.10">
    <property type="entry name" value="Intergrase catalytic core"/>
    <property type="match status" value="1"/>
</dbReference>
<dbReference type="EMBL" id="FNFO01000004">
    <property type="protein sequence ID" value="SDL15162.1"/>
    <property type="molecule type" value="Genomic_DNA"/>
</dbReference>
<reference evidence="3 4" key="1">
    <citation type="submission" date="2016-10" db="EMBL/GenBank/DDBJ databases">
        <authorList>
            <person name="de Groot N.N."/>
        </authorList>
    </citation>
    <scope>NUCLEOTIDE SEQUENCE [LARGE SCALE GENOMIC DNA]</scope>
    <source>
        <strain evidence="3 4">DSM 25186</strain>
    </source>
</reference>
<dbReference type="GO" id="GO:0003677">
    <property type="term" value="F:DNA binding"/>
    <property type="evidence" value="ECO:0007669"/>
    <property type="project" value="InterPro"/>
</dbReference>
<dbReference type="Proteomes" id="UP000198510">
    <property type="component" value="Unassembled WGS sequence"/>
</dbReference>
<dbReference type="InterPro" id="IPR011010">
    <property type="entry name" value="DNA_brk_join_enz"/>
</dbReference>
<dbReference type="PROSITE" id="PS51898">
    <property type="entry name" value="TYR_RECOMBINASE"/>
    <property type="match status" value="1"/>
</dbReference>
<dbReference type="GO" id="GO:0006310">
    <property type="term" value="P:DNA recombination"/>
    <property type="evidence" value="ECO:0007669"/>
    <property type="project" value="UniProtKB-KW"/>
</dbReference>
<sequence>MPSSFTAAADRYEQVLGGTRKAYRIERPRKEQRLPVVLSQEEAQKLLQSVDNLKHKCILMLTYSAGLRIGELLRLQLTDLNLERKQIHIKGGKGKKDRGRPAG</sequence>
<accession>A0A1G9HQM5</accession>
<gene>
    <name evidence="3" type="ORF">SAMN05421823_104505</name>
</gene>
<evidence type="ECO:0000256" key="1">
    <source>
        <dbReference type="ARBA" id="ARBA00023172"/>
    </source>
</evidence>
<name>A0A1G9HQM5_9BACT</name>
<keyword evidence="4" id="KW-1185">Reference proteome</keyword>
<feature type="domain" description="Tyr recombinase" evidence="2">
    <location>
        <begin position="33"/>
        <end position="103"/>
    </location>
</feature>
<dbReference type="SUPFAM" id="SSF56349">
    <property type="entry name" value="DNA breaking-rejoining enzymes"/>
    <property type="match status" value="1"/>
</dbReference>
<dbReference type="AlphaFoldDB" id="A0A1G9HQM5"/>
<dbReference type="Pfam" id="PF00589">
    <property type="entry name" value="Phage_integrase"/>
    <property type="match status" value="1"/>
</dbReference>
<dbReference type="InterPro" id="IPR013762">
    <property type="entry name" value="Integrase-like_cat_sf"/>
</dbReference>
<organism evidence="3 4">
    <name type="scientific">Catalinimonas alkaloidigena</name>
    <dbReference type="NCBI Taxonomy" id="1075417"/>
    <lineage>
        <taxon>Bacteria</taxon>
        <taxon>Pseudomonadati</taxon>
        <taxon>Bacteroidota</taxon>
        <taxon>Cytophagia</taxon>
        <taxon>Cytophagales</taxon>
        <taxon>Catalimonadaceae</taxon>
        <taxon>Catalinimonas</taxon>
    </lineage>
</organism>
<dbReference type="InterPro" id="IPR002104">
    <property type="entry name" value="Integrase_catalytic"/>
</dbReference>
<dbReference type="GO" id="GO:0015074">
    <property type="term" value="P:DNA integration"/>
    <property type="evidence" value="ECO:0007669"/>
    <property type="project" value="InterPro"/>
</dbReference>